<dbReference type="Pfam" id="PF01749">
    <property type="entry name" value="IBB"/>
    <property type="match status" value="1"/>
</dbReference>
<keyword evidence="9" id="KW-0812">Transmembrane</keyword>
<keyword evidence="4" id="KW-0653">Protein transport</keyword>
<feature type="compositionally biased region" description="Basic and acidic residues" evidence="8">
    <location>
        <begin position="810"/>
        <end position="824"/>
    </location>
</feature>
<dbReference type="Pfam" id="PF07738">
    <property type="entry name" value="Sad1_UNC"/>
    <property type="match status" value="1"/>
</dbReference>
<sequence length="1285" mass="145994">MYGFRTVDSPPLTKDEMAAILDTKTPIRTDYNLAKSLVYDKNGQLGYQFSNLSRQRLGQKIIVNDGTWKSYFYTRYFLLSIKLKQYFGILFQMFFQYVSATYRFLERYIYKFLLFIFGMTNQLNMSYDDDDEFENNTIKTPIIYKRPVTVRKVFNVNRISRTPSKFILFWRSIKERIFKLVTFITVSTSSIVSVISSKGRAVTSTFINNNMEKEGCESYRTIRNATSRTSKKWGLCYFCLLPILILLLAILLFSLLGNDTKENIITKFDVSNEAIANIFSQAMEGVDTIKGKGVNFAGDVMNNIHKGVDYSSDIYSKIAEDSNVIIEKGNTYVSTTYSAFLNQLTILKSFIESIFISILNSIYIFVSFLINFFHGILLILGNFVARVVNKPEEGTTPVLPKITEASIISNNEDRSVASSYFDEEAFTKRILARIQVEIDNVISKMNLKEREVKIIEKHIEKDPKISVQNIMNDISIVMNKELSNVKNIWDQKLKNVQEKMEEKQRISMSTFKDSMDDVSKEIRDKADSVYVDKALRDSLNSFKTEIHHILAERLKEFTTIQYGTQDRSVDFNKNKYMAEVRELVLSLLEKYDNDKTGLVDYALESSGGVVVGTRCTKQYNELSRIESLWGIPLWYVRYSPRIVIQRKSQGTIPGECWCFEGSKGYLTISLSRPIHITNISYEHVPVSLIPTKEAFSAPKEIKFWSFEDVKNQETKTDLGTFTYDISQKPLQFFTISPSYKNLITPIVEMEVLSNYGASFTCLYRLRVVVVNLFTIMNPDRQQQYKNLAKDSDSLRKNRLETSISLRKEKREEALSKRRNIHEDNDPTTSSFAEDLPSNIQFDGEKLAEIVAEAKSEDPARRLTAVTQARKLLSSDKNPPIDDLISSGILPALVECLKTNIKELQFEAAWALTNIASGTSEQTRAVVQAGAVPKFLDLLNSEHLNVCEQAVWALGNIIGDGAHFRDYCIKLGIIPQILKFVTPDISINFLRNVTWVMVNLCRSKDPAPSLEVVTALLPALSILVYHVDTAVLVDTVWALSYLTDSGNDQIQAVIQSDVVKRLVELLGHEDNKVQTAALRAVGNIVTGTDEQTQHVIDAGALNMMPKLLMHSKAKINKEAVWFVSNITAGLESQVQAVIDAELIPLIINLLDKGDHMTQKEAAWAISNVTISGNVNQVKYLVDRGVIPPFCNLLGIRDTQIVQVVLDGLINILKKSHLYVDQVTMIIEECGGLDKIEHLQNHENEDVYRLAFDIIDNFFSADEDNDNCNIDSEEGTSHQYQTKNFNF</sequence>
<proteinExistence type="inferred from homology"/>
<evidence type="ECO:0000256" key="5">
    <source>
        <dbReference type="PROSITE-ProRule" id="PRU00259"/>
    </source>
</evidence>
<dbReference type="AlphaFoldDB" id="A0AAF5D8E9"/>
<keyword evidence="7" id="KW-0175">Coiled coil</keyword>
<feature type="domain" description="IBB" evidence="10">
    <location>
        <begin position="764"/>
        <end position="827"/>
    </location>
</feature>
<evidence type="ECO:0000259" key="11">
    <source>
        <dbReference type="PROSITE" id="PS51469"/>
    </source>
</evidence>
<evidence type="ECO:0000256" key="7">
    <source>
        <dbReference type="SAM" id="Coils"/>
    </source>
</evidence>
<dbReference type="Pfam" id="PF16186">
    <property type="entry name" value="Arm_3"/>
    <property type="match status" value="1"/>
</dbReference>
<evidence type="ECO:0000313" key="13">
    <source>
        <dbReference type="WBParaSite" id="TCONS_00008473.p1"/>
    </source>
</evidence>
<dbReference type="WBParaSite" id="TCONS_00008473.p1">
    <property type="protein sequence ID" value="TCONS_00008473.p1"/>
    <property type="gene ID" value="XLOC_006417"/>
</dbReference>
<evidence type="ECO:0000256" key="8">
    <source>
        <dbReference type="SAM" id="MobiDB-lite"/>
    </source>
</evidence>
<name>A0AAF5D8E9_STRER</name>
<feature type="repeat" description="ARM" evidence="5">
    <location>
        <begin position="1056"/>
        <end position="1098"/>
    </location>
</feature>
<reference evidence="13" key="1">
    <citation type="submission" date="2024-02" db="UniProtKB">
        <authorList>
            <consortium name="WormBaseParasite"/>
        </authorList>
    </citation>
    <scope>IDENTIFICATION</scope>
</reference>
<dbReference type="GO" id="GO:0061608">
    <property type="term" value="F:nuclear import signal receptor activity"/>
    <property type="evidence" value="ECO:0007669"/>
    <property type="project" value="InterPro"/>
</dbReference>
<dbReference type="Pfam" id="PF00514">
    <property type="entry name" value="Arm"/>
    <property type="match status" value="5"/>
</dbReference>
<dbReference type="Gene3D" id="1.20.5.690">
    <property type="entry name" value="Importin-alpha, importin-beta-binding domain"/>
    <property type="match status" value="1"/>
</dbReference>
<protein>
    <submittedName>
        <fullName evidence="13">SUN domain-containing protein</fullName>
    </submittedName>
</protein>
<keyword evidence="12" id="KW-1185">Reference proteome</keyword>
<dbReference type="Gene3D" id="1.25.10.10">
    <property type="entry name" value="Leucine-rich Repeat Variant"/>
    <property type="match status" value="1"/>
</dbReference>
<dbReference type="InterPro" id="IPR016024">
    <property type="entry name" value="ARM-type_fold"/>
</dbReference>
<accession>A0AAF5D8E9</accession>
<dbReference type="GO" id="GO:0006607">
    <property type="term" value="P:NLS-bearing protein import into nucleus"/>
    <property type="evidence" value="ECO:0007669"/>
    <property type="project" value="UniProtKB-ARBA"/>
</dbReference>
<dbReference type="InterPro" id="IPR002652">
    <property type="entry name" value="Importin-a_IBB"/>
</dbReference>
<dbReference type="InterPro" id="IPR036975">
    <property type="entry name" value="Importin-a_IBB_sf"/>
</dbReference>
<evidence type="ECO:0000256" key="6">
    <source>
        <dbReference type="PROSITE-ProRule" id="PRU00561"/>
    </source>
</evidence>
<comment type="similarity">
    <text evidence="1">Belongs to the importin alpha family.</text>
</comment>
<keyword evidence="2 6" id="KW-0813">Transport</keyword>
<feature type="coiled-coil region" evidence="7">
    <location>
        <begin position="479"/>
        <end position="506"/>
    </location>
</feature>
<feature type="transmembrane region" description="Helical" evidence="9">
    <location>
        <begin position="235"/>
        <end position="257"/>
    </location>
</feature>
<feature type="repeat" description="ARM" evidence="5">
    <location>
        <begin position="887"/>
        <end position="929"/>
    </location>
</feature>
<evidence type="ECO:0000256" key="4">
    <source>
        <dbReference type="ARBA" id="ARBA00022927"/>
    </source>
</evidence>
<dbReference type="InterPro" id="IPR000225">
    <property type="entry name" value="Armadillo"/>
</dbReference>
<keyword evidence="9" id="KW-1133">Transmembrane helix</keyword>
<dbReference type="PANTHER" id="PTHR23316">
    <property type="entry name" value="IMPORTIN ALPHA"/>
    <property type="match status" value="1"/>
</dbReference>
<evidence type="ECO:0000256" key="1">
    <source>
        <dbReference type="ARBA" id="ARBA00010394"/>
    </source>
</evidence>
<dbReference type="SUPFAM" id="SSF48371">
    <property type="entry name" value="ARM repeat"/>
    <property type="match status" value="1"/>
</dbReference>
<dbReference type="PROSITE" id="PS50176">
    <property type="entry name" value="ARM_REPEAT"/>
    <property type="match status" value="3"/>
</dbReference>
<dbReference type="Gene3D" id="2.60.120.260">
    <property type="entry name" value="Galactose-binding domain-like"/>
    <property type="match status" value="1"/>
</dbReference>
<evidence type="ECO:0000256" key="9">
    <source>
        <dbReference type="SAM" id="Phobius"/>
    </source>
</evidence>
<evidence type="ECO:0000259" key="10">
    <source>
        <dbReference type="PROSITE" id="PS51214"/>
    </source>
</evidence>
<feature type="domain" description="SUN" evidence="11">
    <location>
        <begin position="607"/>
        <end position="772"/>
    </location>
</feature>
<dbReference type="Proteomes" id="UP000035681">
    <property type="component" value="Unplaced"/>
</dbReference>
<evidence type="ECO:0000256" key="3">
    <source>
        <dbReference type="ARBA" id="ARBA00022737"/>
    </source>
</evidence>
<evidence type="ECO:0000313" key="12">
    <source>
        <dbReference type="Proteomes" id="UP000035681"/>
    </source>
</evidence>
<dbReference type="SMART" id="SM00185">
    <property type="entry name" value="ARM"/>
    <property type="match status" value="8"/>
</dbReference>
<feature type="transmembrane region" description="Helical" evidence="9">
    <location>
        <begin position="354"/>
        <end position="380"/>
    </location>
</feature>
<feature type="region of interest" description="Disordered" evidence="8">
    <location>
        <begin position="810"/>
        <end position="834"/>
    </location>
</feature>
<organism evidence="12 13">
    <name type="scientific">Strongyloides stercoralis</name>
    <name type="common">Threadworm</name>
    <dbReference type="NCBI Taxonomy" id="6248"/>
    <lineage>
        <taxon>Eukaryota</taxon>
        <taxon>Metazoa</taxon>
        <taxon>Ecdysozoa</taxon>
        <taxon>Nematoda</taxon>
        <taxon>Chromadorea</taxon>
        <taxon>Rhabditida</taxon>
        <taxon>Tylenchina</taxon>
        <taxon>Panagrolaimomorpha</taxon>
        <taxon>Strongyloidoidea</taxon>
        <taxon>Strongyloididae</taxon>
        <taxon>Strongyloides</taxon>
    </lineage>
</organism>
<dbReference type="InterPro" id="IPR011989">
    <property type="entry name" value="ARM-like"/>
</dbReference>
<dbReference type="FunFam" id="1.25.10.10:FF:000009">
    <property type="entry name" value="Importin subunit alpha"/>
    <property type="match status" value="1"/>
</dbReference>
<keyword evidence="3" id="KW-0677">Repeat</keyword>
<dbReference type="InterPro" id="IPR032413">
    <property type="entry name" value="Arm_3"/>
</dbReference>
<dbReference type="InterPro" id="IPR012919">
    <property type="entry name" value="SUN_dom"/>
</dbReference>
<keyword evidence="9" id="KW-0472">Membrane</keyword>
<dbReference type="PROSITE" id="PS51469">
    <property type="entry name" value="SUN"/>
    <property type="match status" value="1"/>
</dbReference>
<evidence type="ECO:0000256" key="2">
    <source>
        <dbReference type="ARBA" id="ARBA00022448"/>
    </source>
</evidence>
<dbReference type="GO" id="GO:0005634">
    <property type="term" value="C:nucleus"/>
    <property type="evidence" value="ECO:0007669"/>
    <property type="project" value="UniProtKB-ARBA"/>
</dbReference>
<feature type="repeat" description="ARM" evidence="5">
    <location>
        <begin position="929"/>
        <end position="956"/>
    </location>
</feature>
<dbReference type="PROSITE" id="PS51214">
    <property type="entry name" value="IBB"/>
    <property type="match status" value="1"/>
</dbReference>